<feature type="transmembrane region" description="Helical" evidence="2">
    <location>
        <begin position="76"/>
        <end position="102"/>
    </location>
</feature>
<sequence length="118" mass="12311">MMACALAVAQPAVAPLAPSGKRSLSGGRPPRLPSPRLSGKLRSRSVVVAKVAGDDPESSGSIAKYVTSSFSTAEDIFALAGIGFAAIAALWASVNLIEFFIYNNLLFKSKRLVGSKPF</sequence>
<dbReference type="Proteomes" id="UP001341281">
    <property type="component" value="Chromosome 04"/>
</dbReference>
<evidence type="ECO:0000256" key="1">
    <source>
        <dbReference type="SAM" id="MobiDB-lite"/>
    </source>
</evidence>
<evidence type="ECO:0000313" key="3">
    <source>
        <dbReference type="EMBL" id="WVZ68747.1"/>
    </source>
</evidence>
<keyword evidence="2" id="KW-0812">Transmembrane</keyword>
<proteinExistence type="predicted"/>
<dbReference type="EMBL" id="CP144748">
    <property type="protein sequence ID" value="WVZ68747.1"/>
    <property type="molecule type" value="Genomic_DNA"/>
</dbReference>
<gene>
    <name evidence="3" type="ORF">U9M48_017648</name>
</gene>
<evidence type="ECO:0008006" key="5">
    <source>
        <dbReference type="Google" id="ProtNLM"/>
    </source>
</evidence>
<reference evidence="3 4" key="1">
    <citation type="submission" date="2024-02" db="EMBL/GenBank/DDBJ databases">
        <title>High-quality chromosome-scale genome assembly of Pensacola bahiagrass (Paspalum notatum Flugge var. saurae).</title>
        <authorList>
            <person name="Vega J.M."/>
            <person name="Podio M."/>
            <person name="Orjuela J."/>
            <person name="Siena L.A."/>
            <person name="Pessino S.C."/>
            <person name="Combes M.C."/>
            <person name="Mariac C."/>
            <person name="Albertini E."/>
            <person name="Pupilli F."/>
            <person name="Ortiz J.P.A."/>
            <person name="Leblanc O."/>
        </authorList>
    </citation>
    <scope>NUCLEOTIDE SEQUENCE [LARGE SCALE GENOMIC DNA]</scope>
    <source>
        <strain evidence="3">R1</strain>
        <tissue evidence="3">Leaf</tissue>
    </source>
</reference>
<name>A0AAQ3TBU6_PASNO</name>
<dbReference type="AlphaFoldDB" id="A0AAQ3TBU6"/>
<keyword evidence="2" id="KW-1133">Transmembrane helix</keyword>
<keyword evidence="2" id="KW-0472">Membrane</keyword>
<evidence type="ECO:0000256" key="2">
    <source>
        <dbReference type="SAM" id="Phobius"/>
    </source>
</evidence>
<organism evidence="3 4">
    <name type="scientific">Paspalum notatum var. saurae</name>
    <dbReference type="NCBI Taxonomy" id="547442"/>
    <lineage>
        <taxon>Eukaryota</taxon>
        <taxon>Viridiplantae</taxon>
        <taxon>Streptophyta</taxon>
        <taxon>Embryophyta</taxon>
        <taxon>Tracheophyta</taxon>
        <taxon>Spermatophyta</taxon>
        <taxon>Magnoliopsida</taxon>
        <taxon>Liliopsida</taxon>
        <taxon>Poales</taxon>
        <taxon>Poaceae</taxon>
        <taxon>PACMAD clade</taxon>
        <taxon>Panicoideae</taxon>
        <taxon>Andropogonodae</taxon>
        <taxon>Paspaleae</taxon>
        <taxon>Paspalinae</taxon>
        <taxon>Paspalum</taxon>
    </lineage>
</organism>
<protein>
    <recommendedName>
        <fullName evidence="5">Cyanobacterial aminoacyl-tRNA synthetase CAAD domain-containing protein</fullName>
    </recommendedName>
</protein>
<evidence type="ECO:0000313" key="4">
    <source>
        <dbReference type="Proteomes" id="UP001341281"/>
    </source>
</evidence>
<accession>A0AAQ3TBU6</accession>
<keyword evidence="4" id="KW-1185">Reference proteome</keyword>
<feature type="region of interest" description="Disordered" evidence="1">
    <location>
        <begin position="16"/>
        <end position="38"/>
    </location>
</feature>